<sequence length="358" mass="38083">MKKRVFSLGLMAMAATAIVGCSNNDDSETVDTNEKVFTEVLTGVTSDVITATYNELNEKAKSLQTAVNALAATPNEANLLAVKAAWSATRAPWEESEGFLYGPVDTGGIDPAMDTWPVDVSAMNAILNSNQAITASLIAANNEARGFHLIEFLVWGVDGNKTAAQLTAREIEYLKAATADLHNNTQILYDGWKTSGGNFGANFINVGAGKNYPSHKAALEEIIEGLITIADEVGNGKIEDPLNSEGGTPNAELEESRFSNNSKLDFANNMRSIQNIYLGDFNGNKSKGLTDIIAPKNAALDTEIKAKIAAAITAIEAIPGTFSNAIHNNRPAVTAAQQKVGELQLYLESTVKPYVAGL</sequence>
<gene>
    <name evidence="5" type="ORF">EPI11_16075</name>
</gene>
<evidence type="ECO:0000256" key="3">
    <source>
        <dbReference type="SAM" id="SignalP"/>
    </source>
</evidence>
<name>A0A3S3Q369_9FLAO</name>
<evidence type="ECO:0000256" key="1">
    <source>
        <dbReference type="ARBA" id="ARBA00004196"/>
    </source>
</evidence>
<dbReference type="AlphaFoldDB" id="A0A3S3Q369"/>
<dbReference type="EMBL" id="SBII01000013">
    <property type="protein sequence ID" value="RWW92143.1"/>
    <property type="molecule type" value="Genomic_DNA"/>
</dbReference>
<evidence type="ECO:0000313" key="6">
    <source>
        <dbReference type="Proteomes" id="UP000287527"/>
    </source>
</evidence>
<dbReference type="OrthoDB" id="9764688at2"/>
<accession>A0A3S3Q369</accession>
<dbReference type="RefSeq" id="WP_128391008.1">
    <property type="nucleotide sequence ID" value="NZ_SBII01000013.1"/>
</dbReference>
<evidence type="ECO:0000259" key="4">
    <source>
        <dbReference type="Pfam" id="PF09375"/>
    </source>
</evidence>
<keyword evidence="6" id="KW-1185">Reference proteome</keyword>
<dbReference type="InterPro" id="IPR038352">
    <property type="entry name" value="Imelysin_sf"/>
</dbReference>
<feature type="domain" description="Imelysin-like" evidence="4">
    <location>
        <begin position="49"/>
        <end position="343"/>
    </location>
</feature>
<feature type="chain" id="PRO_5018636547" evidence="3">
    <location>
        <begin position="18"/>
        <end position="358"/>
    </location>
</feature>
<dbReference type="Proteomes" id="UP000287527">
    <property type="component" value="Unassembled WGS sequence"/>
</dbReference>
<feature type="signal peptide" evidence="3">
    <location>
        <begin position="1"/>
        <end position="17"/>
    </location>
</feature>
<dbReference type="GO" id="GO:0030313">
    <property type="term" value="C:cell envelope"/>
    <property type="evidence" value="ECO:0007669"/>
    <property type="project" value="UniProtKB-SubCell"/>
</dbReference>
<dbReference type="Pfam" id="PF09375">
    <property type="entry name" value="Peptidase_M75"/>
    <property type="match status" value="1"/>
</dbReference>
<organism evidence="5 6">
    <name type="scientific">Flavobacterium cerinum</name>
    <dbReference type="NCBI Taxonomy" id="2502784"/>
    <lineage>
        <taxon>Bacteria</taxon>
        <taxon>Pseudomonadati</taxon>
        <taxon>Bacteroidota</taxon>
        <taxon>Flavobacteriia</taxon>
        <taxon>Flavobacteriales</taxon>
        <taxon>Flavobacteriaceae</taxon>
        <taxon>Flavobacterium</taxon>
    </lineage>
</organism>
<proteinExistence type="predicted"/>
<protein>
    <submittedName>
        <fullName evidence="5">Imelysin</fullName>
    </submittedName>
</protein>
<dbReference type="InterPro" id="IPR018976">
    <property type="entry name" value="Imelysin-like"/>
</dbReference>
<comment type="subcellular location">
    <subcellularLocation>
        <location evidence="1">Cell envelope</location>
    </subcellularLocation>
</comment>
<dbReference type="PROSITE" id="PS51257">
    <property type="entry name" value="PROKAR_LIPOPROTEIN"/>
    <property type="match status" value="1"/>
</dbReference>
<reference evidence="5 6" key="1">
    <citation type="submission" date="2019-01" db="EMBL/GenBank/DDBJ databases">
        <title>Flavobacterium sp. nov.,isolated from freshwater.</title>
        <authorList>
            <person name="Zhang R."/>
            <person name="Du Z.-J."/>
        </authorList>
    </citation>
    <scope>NUCLEOTIDE SEQUENCE [LARGE SCALE GENOMIC DNA]</scope>
    <source>
        <strain evidence="5 6">1E403</strain>
    </source>
</reference>
<keyword evidence="2 3" id="KW-0732">Signal</keyword>
<evidence type="ECO:0000313" key="5">
    <source>
        <dbReference type="EMBL" id="RWW92143.1"/>
    </source>
</evidence>
<comment type="caution">
    <text evidence="5">The sequence shown here is derived from an EMBL/GenBank/DDBJ whole genome shotgun (WGS) entry which is preliminary data.</text>
</comment>
<dbReference type="Gene3D" id="1.20.1420.20">
    <property type="entry name" value="M75 peptidase, HXXE motif"/>
    <property type="match status" value="1"/>
</dbReference>
<dbReference type="InterPro" id="IPR034982">
    <property type="entry name" value="Imelysin-like_IrpA"/>
</dbReference>
<evidence type="ECO:0000256" key="2">
    <source>
        <dbReference type="ARBA" id="ARBA00022729"/>
    </source>
</evidence>
<dbReference type="CDD" id="cd14658">
    <property type="entry name" value="Imelysin-like_IrpA"/>
    <property type="match status" value="1"/>
</dbReference>